<dbReference type="InParanoid" id="E3J407"/>
<dbReference type="CDD" id="cd14797">
    <property type="entry name" value="DUF302"/>
    <property type="match status" value="1"/>
</dbReference>
<dbReference type="OrthoDB" id="3358967at2"/>
<dbReference type="EMBL" id="CP002299">
    <property type="protein sequence ID" value="ADP80640.1"/>
    <property type="molecule type" value="Genomic_DNA"/>
</dbReference>
<keyword evidence="2" id="KW-1185">Reference proteome</keyword>
<dbReference type="InterPro" id="IPR005180">
    <property type="entry name" value="DUF302"/>
</dbReference>
<reference evidence="1 2" key="1">
    <citation type="submission" date="2010-10" db="EMBL/GenBank/DDBJ databases">
        <title>Complete sequence of Frankia sp. EuI1c.</title>
        <authorList>
            <consortium name="US DOE Joint Genome Institute"/>
            <person name="Lucas S."/>
            <person name="Copeland A."/>
            <person name="Lapidus A."/>
            <person name="Cheng J.-F."/>
            <person name="Bruce D."/>
            <person name="Goodwin L."/>
            <person name="Pitluck S."/>
            <person name="Chertkov O."/>
            <person name="Detter J.C."/>
            <person name="Han C."/>
            <person name="Tapia R."/>
            <person name="Land M."/>
            <person name="Hauser L."/>
            <person name="Jeffries C."/>
            <person name="Kyrpides N."/>
            <person name="Ivanova N."/>
            <person name="Mikhailova N."/>
            <person name="Beauchemin N."/>
            <person name="Sen A."/>
            <person name="Sur S.A."/>
            <person name="Gtari M."/>
            <person name="Wall L."/>
            <person name="Tisa L."/>
            <person name="Woyke T."/>
        </authorList>
    </citation>
    <scope>NUCLEOTIDE SEQUENCE [LARGE SCALE GENOMIC DNA]</scope>
    <source>
        <strain evidence="2">DSM 45817 / CECT 9037 / EuI1c</strain>
    </source>
</reference>
<dbReference type="RefSeq" id="WP_013423758.1">
    <property type="nucleotide sequence ID" value="NC_014666.1"/>
</dbReference>
<gene>
    <name evidence="1" type="ordered locus">FraEuI1c_2607</name>
</gene>
<dbReference type="KEGG" id="fri:FraEuI1c_2607"/>
<sequence>MGTGAHGVLSQGGLSEATVVAYEARRLTIVASLGYDVFVARFEAAVPVLELARFEALVDSGRGWDDVLAAADENAPHGFMRFWQADVTAMMSPLGLPWRCVEYLMGNQTIAARMYRHDPAVMLYAPLRVTIHTGLDGAACFGIDRPGAQLGSFTDPRIASVGLELDRKVAQLLDAIGVPAPGELTADDLPA</sequence>
<organism evidence="1 2">
    <name type="scientific">Pseudofrankia inefficax (strain DSM 45817 / CECT 9037 / DDB 130130 / EuI1c)</name>
    <name type="common">Frankia inefficax</name>
    <dbReference type="NCBI Taxonomy" id="298654"/>
    <lineage>
        <taxon>Bacteria</taxon>
        <taxon>Bacillati</taxon>
        <taxon>Actinomycetota</taxon>
        <taxon>Actinomycetes</taxon>
        <taxon>Frankiales</taxon>
        <taxon>Frankiaceae</taxon>
        <taxon>Pseudofrankia</taxon>
    </lineage>
</organism>
<dbReference type="eggNOG" id="COG3439">
    <property type="taxonomic scope" value="Bacteria"/>
</dbReference>
<protein>
    <submittedName>
        <fullName evidence="1">Uncharacterized protein</fullName>
    </submittedName>
</protein>
<dbReference type="SUPFAM" id="SSF103247">
    <property type="entry name" value="TT1751-like"/>
    <property type="match status" value="1"/>
</dbReference>
<evidence type="ECO:0000313" key="2">
    <source>
        <dbReference type="Proteomes" id="UP000002484"/>
    </source>
</evidence>
<dbReference type="InterPro" id="IPR035923">
    <property type="entry name" value="TT1751-like_sf"/>
</dbReference>
<name>E3J407_PSEI1</name>
<proteinExistence type="predicted"/>
<dbReference type="Proteomes" id="UP000002484">
    <property type="component" value="Chromosome"/>
</dbReference>
<dbReference type="Gene3D" id="3.30.310.70">
    <property type="entry name" value="TT1751-like domain"/>
    <property type="match status" value="1"/>
</dbReference>
<dbReference type="AlphaFoldDB" id="E3J407"/>
<evidence type="ECO:0000313" key="1">
    <source>
        <dbReference type="EMBL" id="ADP80640.1"/>
    </source>
</evidence>
<accession>E3J407</accession>
<dbReference type="HOGENOM" id="CLU_105954_2_0_11"/>
<dbReference type="STRING" id="298654.FraEuI1c_2607"/>